<reference evidence="3" key="1">
    <citation type="submission" date="2023-05" db="EMBL/GenBank/DDBJ databases">
        <title>Nepenthes gracilis genome sequencing.</title>
        <authorList>
            <person name="Fukushima K."/>
        </authorList>
    </citation>
    <scope>NUCLEOTIDE SEQUENCE</scope>
    <source>
        <strain evidence="3">SING2019-196</strain>
    </source>
</reference>
<feature type="compositionally biased region" description="Basic residues" evidence="1">
    <location>
        <begin position="263"/>
        <end position="275"/>
    </location>
</feature>
<dbReference type="AlphaFoldDB" id="A0AAD3XPT3"/>
<feature type="region of interest" description="Disordered" evidence="1">
    <location>
        <begin position="926"/>
        <end position="960"/>
    </location>
</feature>
<accession>A0AAD3XPT3</accession>
<feature type="region of interest" description="Disordered" evidence="1">
    <location>
        <begin position="581"/>
        <end position="622"/>
    </location>
</feature>
<evidence type="ECO:0000256" key="1">
    <source>
        <dbReference type="SAM" id="MobiDB-lite"/>
    </source>
</evidence>
<feature type="region of interest" description="Disordered" evidence="1">
    <location>
        <begin position="645"/>
        <end position="769"/>
    </location>
</feature>
<feature type="compositionally biased region" description="Polar residues" evidence="1">
    <location>
        <begin position="840"/>
        <end position="864"/>
    </location>
</feature>
<feature type="region of interest" description="Disordered" evidence="1">
    <location>
        <begin position="263"/>
        <end position="287"/>
    </location>
</feature>
<keyword evidence="2" id="KW-0812">Transmembrane</keyword>
<feature type="compositionally biased region" description="Polar residues" evidence="1">
    <location>
        <begin position="949"/>
        <end position="960"/>
    </location>
</feature>
<name>A0AAD3XPT3_NEPGR</name>
<feature type="compositionally biased region" description="Basic and acidic residues" evidence="1">
    <location>
        <begin position="798"/>
        <end position="814"/>
    </location>
</feature>
<feature type="region of interest" description="Disordered" evidence="1">
    <location>
        <begin position="79"/>
        <end position="112"/>
    </location>
</feature>
<feature type="transmembrane region" description="Helical" evidence="2">
    <location>
        <begin position="32"/>
        <end position="56"/>
    </location>
</feature>
<comment type="caution">
    <text evidence="3">The sequence shown here is derived from an EMBL/GenBank/DDBJ whole genome shotgun (WGS) entry which is preliminary data.</text>
</comment>
<feature type="compositionally biased region" description="Polar residues" evidence="1">
    <location>
        <begin position="583"/>
        <end position="594"/>
    </location>
</feature>
<proteinExistence type="predicted"/>
<feature type="region of interest" description="Disordered" evidence="1">
    <location>
        <begin position="840"/>
        <end position="877"/>
    </location>
</feature>
<evidence type="ECO:0000313" key="3">
    <source>
        <dbReference type="EMBL" id="GMH12239.1"/>
    </source>
</evidence>
<keyword evidence="2" id="KW-1133">Transmembrane helix</keyword>
<protein>
    <submittedName>
        <fullName evidence="3">Uncharacterized protein</fullName>
    </submittedName>
</protein>
<organism evidence="3 4">
    <name type="scientific">Nepenthes gracilis</name>
    <name type="common">Slender pitcher plant</name>
    <dbReference type="NCBI Taxonomy" id="150966"/>
    <lineage>
        <taxon>Eukaryota</taxon>
        <taxon>Viridiplantae</taxon>
        <taxon>Streptophyta</taxon>
        <taxon>Embryophyta</taxon>
        <taxon>Tracheophyta</taxon>
        <taxon>Spermatophyta</taxon>
        <taxon>Magnoliopsida</taxon>
        <taxon>eudicotyledons</taxon>
        <taxon>Gunneridae</taxon>
        <taxon>Pentapetalae</taxon>
        <taxon>Caryophyllales</taxon>
        <taxon>Nepenthaceae</taxon>
        <taxon>Nepenthes</taxon>
    </lineage>
</organism>
<feature type="compositionally biased region" description="Basic and acidic residues" evidence="1">
    <location>
        <begin position="595"/>
        <end position="610"/>
    </location>
</feature>
<dbReference type="EMBL" id="BSYO01000011">
    <property type="protein sequence ID" value="GMH12239.1"/>
    <property type="molecule type" value="Genomic_DNA"/>
</dbReference>
<feature type="compositionally biased region" description="Basic and acidic residues" evidence="1">
    <location>
        <begin position="96"/>
        <end position="112"/>
    </location>
</feature>
<keyword evidence="4" id="KW-1185">Reference proteome</keyword>
<gene>
    <name evidence="3" type="ORF">Nepgr_014080</name>
</gene>
<dbReference type="PANTHER" id="PTHR33870:SF16">
    <property type="entry name" value="PROTEIN, PUTATIVE-RELATED"/>
    <property type="match status" value="1"/>
</dbReference>
<sequence length="1066" mass="118345">MGIDADDVKILIYRSLHCLMKFCCQCAKDHPVAFGVVLLLTLLYIFLPLIFSILFYSSPFVLCAAIYLRGRVSSGHQNIENLKKDHKRSNRMSSHVLKDRSSMEDQKRKRKYGKYEKRVSELKAFEEEEVVSRETPKDDLIYESSMGERPMKTKKKHVNYASYHSENSSLDDLDAREIERTEASFPGISQINSPNPHLEHPRKFIGPITESDAESLEDDDESLDETNKAVQWTEDDQKNLMDLGSSEIERNRRLESLMAKRRARKQLSMQPRRKHNDLNRYDSQSQVSSIVVPRAAGDATGQPSSAPSVLLPARNPFDLPYDPSEEKPVLIGGSFEEEFFNNQQKARGPGILGDVNEDQIAKSLPGFLSKPRTLKGPGFSRCRRPSDMEENEEIFTGVPSEEAQLSKIQSDFCHDTNVLPPDEENQRKLDEQDVSHGAIPVVCVDDVAYNAAQLGHEEEKLAETNKKEYAETIGIMDEAGTKPVMVVEKYDEASSPSSSGVSEEVINSDKNEAFRNPVEKSLTCLIPKNKGLGNEKIGPLYDSSPTTVHPAKMEELSFYMDRPFPTPTYSIASDMHVEVSEAGSPSFNAEASSPTDRESVYDGDVDKDINSDDDDLWGASPHPVRSVEEFRSKFCVNETGEMGRSPLGLLPTHLSNDPFESSGQPTEAINQAISDSSFLSSPRSILPKDRGQKLVDSDHEISNQFQRAITDGQESRSSVSSSSEHLGDRVEVNPEMFLDNLVASPATDGGSSTTEEPSREESLKLTRQGATSLEALNLADENHRSVKNSIHESVVLVDDSRDQQDDTKDGDLEARQSSQNSVSADMQLESMVEQVPINLSSSPKSVLQQTVTTDGINSTSSEQNMHIDNRQSDGAVMKNKPLNDLRQENNCVLKVEKLSESPTGSTEAAEVASASLENAATEANNNLTELQVHKQVGTEDKSTEHVRNDSNSSSSQKITGNLQIAVEESDEDTESEAKVPSSIPMIEINDLYINEALTSVEKAVNEASGSAYNGHGLTVDERKREDTANFEERQDEPRLGMRLEVVMDHQVQKDELRPIEDPEHGP</sequence>
<evidence type="ECO:0000313" key="4">
    <source>
        <dbReference type="Proteomes" id="UP001279734"/>
    </source>
</evidence>
<feature type="compositionally biased region" description="Basic and acidic residues" evidence="1">
    <location>
        <begin position="936"/>
        <end position="948"/>
    </location>
</feature>
<keyword evidence="2" id="KW-0472">Membrane</keyword>
<feature type="compositionally biased region" description="Polar residues" evidence="1">
    <location>
        <begin position="815"/>
        <end position="824"/>
    </location>
</feature>
<evidence type="ECO:0000256" key="2">
    <source>
        <dbReference type="SAM" id="Phobius"/>
    </source>
</evidence>
<dbReference type="Proteomes" id="UP001279734">
    <property type="component" value="Unassembled WGS sequence"/>
</dbReference>
<feature type="compositionally biased region" description="Basic and acidic residues" evidence="1">
    <location>
        <begin position="686"/>
        <end position="701"/>
    </location>
</feature>
<dbReference type="PANTHER" id="PTHR33870">
    <property type="entry name" value="CARDIOMYOPATHY-ASSOCIATED PROTEIN"/>
    <property type="match status" value="1"/>
</dbReference>
<feature type="region of interest" description="Disordered" evidence="1">
    <location>
        <begin position="790"/>
        <end position="825"/>
    </location>
</feature>
<feature type="compositionally biased region" description="Polar residues" evidence="1">
    <location>
        <begin position="653"/>
        <end position="683"/>
    </location>
</feature>